<dbReference type="RefSeq" id="WP_213172667.1">
    <property type="nucleotide sequence ID" value="NZ_CP070496.1"/>
</dbReference>
<evidence type="ECO:0000313" key="2">
    <source>
        <dbReference type="Proteomes" id="UP000662939"/>
    </source>
</evidence>
<protein>
    <submittedName>
        <fullName evidence="1">Uncharacterized protein</fullName>
    </submittedName>
</protein>
<proteinExistence type="predicted"/>
<name>A0A895XVU8_9ACTN</name>
<reference evidence="1" key="1">
    <citation type="submission" date="2021-02" db="EMBL/GenBank/DDBJ databases">
        <title>Natronoglycomyces albus gen. nov., sp. nov, a haloalkaliphilic actinobacterium from a soda solonchak soil.</title>
        <authorList>
            <person name="Sorokin D.Y."/>
            <person name="Khijniak T.V."/>
            <person name="Zakharycheva A.P."/>
            <person name="Boueva O.V."/>
            <person name="Ariskina E.V."/>
            <person name="Hahnke R.L."/>
            <person name="Bunk B."/>
            <person name="Sproer C."/>
            <person name="Schumann P."/>
            <person name="Evtushenko L.I."/>
            <person name="Kublanov I.V."/>
        </authorList>
    </citation>
    <scope>NUCLEOTIDE SEQUENCE</scope>
    <source>
        <strain evidence="1">DSM 106290</strain>
    </source>
</reference>
<accession>A0A895XVU8</accession>
<dbReference type="AlphaFoldDB" id="A0A895XVU8"/>
<organism evidence="1 2">
    <name type="scientific">Natronoglycomyces albus</name>
    <dbReference type="NCBI Taxonomy" id="2811108"/>
    <lineage>
        <taxon>Bacteria</taxon>
        <taxon>Bacillati</taxon>
        <taxon>Actinomycetota</taxon>
        <taxon>Actinomycetes</taxon>
        <taxon>Glycomycetales</taxon>
        <taxon>Glycomycetaceae</taxon>
        <taxon>Natronoglycomyces</taxon>
    </lineage>
</organism>
<gene>
    <name evidence="1" type="ORF">JQS30_07105</name>
</gene>
<dbReference type="Proteomes" id="UP000662939">
    <property type="component" value="Chromosome"/>
</dbReference>
<dbReference type="KEGG" id="nav:JQS30_07105"/>
<evidence type="ECO:0000313" key="1">
    <source>
        <dbReference type="EMBL" id="QSB06656.1"/>
    </source>
</evidence>
<keyword evidence="2" id="KW-1185">Reference proteome</keyword>
<dbReference type="EMBL" id="CP070496">
    <property type="protein sequence ID" value="QSB06656.1"/>
    <property type="molecule type" value="Genomic_DNA"/>
</dbReference>
<sequence>MATPRSAGSPRRDGAYLAVWLRSWHSGLVSLDQALDAVVGTSQTPGLTPQRDILLNAAGQQQPWTDLANLLHEAPATQTQPAHIRLLLPVPGDIRGLGVAPDLRGPALAAGFAVLAGRLALTRCDQTHRSGSGDQWTMRTWQYFPLPLDTPAEPRPLSLGEADVVLTEATNTSLAMLEALPAPAAEVVPNIEDEALPPGFGPRSRRLFARALAILTLLDHTVLDQRQGPLAASATADVSHTRHEALTALHGAARQALIAACAAAMESP</sequence>